<sequence>MNRFNDSSISAFPDVKKVVLAVSAAMLNVSIMPVWADTETDARITQLQHMLEAQQQQMQRMANELKALKEAAGKPVAPANTAIAADDKQLLHEQQVKIETMSGELKALQTTRNASAGQPVYANFKNGLSLEDASGTWKLGINGRVQADYRSFSPDVAAADTFNIRRARLGVNVGLKDFAARLEGEYGGTSGNGSVGLTYAHMDYIHFNGFKLRAGQFKPSYGLERSMNANFTDFQERGSTDYLLGATFDRGIMAYGEPIAGLFYSASWTNGKGVNTASANGDETDAKYDNKDALIRVVGNIAQFAGWKDSVVHIGGFYAKGEQEPGSSPTLNVQTEGRGAIVFSTEEGFAKAVDRSRQGYELALAHGPVKLQAEHITEHFDGNGFNRDLTAWYASINWLVTGETFASTYKDGMFGRLRPKQEFAWGGDGWGALQLGARYSKFDGSDFLTTNAIGTGRLKAFESNEFDTWTLGANWILTPYVRLIANYVHTSFDTPITVKAIHHEDAITMRAQVDF</sequence>
<dbReference type="Pfam" id="PF07396">
    <property type="entry name" value="Porin_O_P"/>
    <property type="match status" value="1"/>
</dbReference>
<evidence type="ECO:0000256" key="1">
    <source>
        <dbReference type="SAM" id="Coils"/>
    </source>
</evidence>
<gene>
    <name evidence="2" type="ORF">SAMN05192566_2307</name>
</gene>
<dbReference type="Gene3D" id="2.40.160.10">
    <property type="entry name" value="Porin"/>
    <property type="match status" value="1"/>
</dbReference>
<accession>A0A1G9ECM1</accession>
<dbReference type="AlphaFoldDB" id="A0A1G9ECM1"/>
<keyword evidence="1" id="KW-0175">Coiled coil</keyword>
<name>A0A1G9ECM1_9PROT</name>
<dbReference type="Proteomes" id="UP000198629">
    <property type="component" value="Unassembled WGS sequence"/>
</dbReference>
<dbReference type="InterPro" id="IPR010870">
    <property type="entry name" value="Porin_O/P"/>
</dbReference>
<dbReference type="EMBL" id="FNFX01000004">
    <property type="protein sequence ID" value="SDK73909.1"/>
    <property type="molecule type" value="Genomic_DNA"/>
</dbReference>
<dbReference type="SUPFAM" id="SSF56935">
    <property type="entry name" value="Porins"/>
    <property type="match status" value="1"/>
</dbReference>
<reference evidence="3" key="1">
    <citation type="submission" date="2016-10" db="EMBL/GenBank/DDBJ databases">
        <authorList>
            <person name="Varghese N."/>
            <person name="Submissions S."/>
        </authorList>
    </citation>
    <scope>NUCLEOTIDE SEQUENCE [LARGE SCALE GENOMIC DNA]</scope>
    <source>
        <strain evidence="3">CBMB127</strain>
    </source>
</reference>
<evidence type="ECO:0000313" key="2">
    <source>
        <dbReference type="EMBL" id="SDK73909.1"/>
    </source>
</evidence>
<proteinExistence type="predicted"/>
<organism evidence="2 3">
    <name type="scientific">Methylophilus rhizosphaerae</name>
    <dbReference type="NCBI Taxonomy" id="492660"/>
    <lineage>
        <taxon>Bacteria</taxon>
        <taxon>Pseudomonadati</taxon>
        <taxon>Pseudomonadota</taxon>
        <taxon>Betaproteobacteria</taxon>
        <taxon>Nitrosomonadales</taxon>
        <taxon>Methylophilaceae</taxon>
        <taxon>Methylophilus</taxon>
    </lineage>
</organism>
<dbReference type="InterPro" id="IPR023614">
    <property type="entry name" value="Porin_dom_sf"/>
</dbReference>
<keyword evidence="3" id="KW-1185">Reference proteome</keyword>
<protein>
    <submittedName>
        <fullName evidence="2">Phosphate-selective porin OprO and OprP</fullName>
    </submittedName>
</protein>
<feature type="coiled-coil region" evidence="1">
    <location>
        <begin position="44"/>
        <end position="71"/>
    </location>
</feature>
<evidence type="ECO:0000313" key="3">
    <source>
        <dbReference type="Proteomes" id="UP000198629"/>
    </source>
</evidence>